<evidence type="ECO:0000256" key="2">
    <source>
        <dbReference type="ARBA" id="ARBA00022679"/>
    </source>
</evidence>
<accession>A0ABW1LGT0</accession>
<evidence type="ECO:0000259" key="6">
    <source>
        <dbReference type="Pfam" id="PF24894"/>
    </source>
</evidence>
<dbReference type="InterPro" id="IPR056818">
    <property type="entry name" value="GlmU/GlgC-like_hexapep"/>
</dbReference>
<sequence length="408" mass="43523">MTRPHVLALVQAGGAGGRMDVLTRERAKPSLPFAGVYQLVDFPLSNLANSGITDIWLSVQFQGASLGEGVSNGRPWDLDRNRGGLRLLMPQEGTGGTDEEGFAQGNADELYRFRDQVAADGPTELVVLSADHVYRFDVMAAVETHRRTAAECTIVTTEIPVEEAGDHATVAADDDGRVTDFAYKPDDPATGTVATEIFVYDPDVLVPLLEELHRELGAEAPAGDSGLGDYGEHLVPRLVERGRTFVHAMPGYWKDLGQPHKYVAAHHDVLTDDLDVLNDPDWPILSHQQQRAAARVLDGASVVDSLLSPGSRVAGTVTRSVIGPGVVVEERAVVRDSVVFRDTRIESGARVSWTVVDQDCVVGAGAVVGSPDADPDDSDAITLVGLRSTVGPDVRVEAGARLEPGTTA</sequence>
<proteinExistence type="inferred from homology"/>
<evidence type="ECO:0000259" key="5">
    <source>
        <dbReference type="Pfam" id="PF00483"/>
    </source>
</evidence>
<dbReference type="GO" id="GO:0016779">
    <property type="term" value="F:nucleotidyltransferase activity"/>
    <property type="evidence" value="ECO:0007669"/>
    <property type="project" value="UniProtKB-KW"/>
</dbReference>
<reference evidence="8" key="1">
    <citation type="journal article" date="2019" name="Int. J. Syst. Evol. Microbiol.">
        <title>The Global Catalogue of Microorganisms (GCM) 10K type strain sequencing project: providing services to taxonomists for standard genome sequencing and annotation.</title>
        <authorList>
            <consortium name="The Broad Institute Genomics Platform"/>
            <consortium name="The Broad Institute Genome Sequencing Center for Infectious Disease"/>
            <person name="Wu L."/>
            <person name="Ma J."/>
        </authorList>
    </citation>
    <scope>NUCLEOTIDE SEQUENCE [LARGE SCALE GENOMIC DNA]</scope>
    <source>
        <strain evidence="8">CCUG 54522</strain>
    </source>
</reference>
<evidence type="ECO:0000313" key="7">
    <source>
        <dbReference type="EMBL" id="MFC6042546.1"/>
    </source>
</evidence>
<dbReference type="Pfam" id="PF00483">
    <property type="entry name" value="NTP_transferase"/>
    <property type="match status" value="1"/>
</dbReference>
<dbReference type="PANTHER" id="PTHR43523">
    <property type="entry name" value="GLUCOSE-1-PHOSPHATE ADENYLYLTRANSFERASE-RELATED"/>
    <property type="match status" value="1"/>
</dbReference>
<organism evidence="7 8">
    <name type="scientific">Nocardioides hankookensis</name>
    <dbReference type="NCBI Taxonomy" id="443157"/>
    <lineage>
        <taxon>Bacteria</taxon>
        <taxon>Bacillati</taxon>
        <taxon>Actinomycetota</taxon>
        <taxon>Actinomycetes</taxon>
        <taxon>Propionibacteriales</taxon>
        <taxon>Nocardioidaceae</taxon>
        <taxon>Nocardioides</taxon>
    </lineage>
</organism>
<name>A0ABW1LGT0_9ACTN</name>
<dbReference type="Gene3D" id="2.160.10.10">
    <property type="entry name" value="Hexapeptide repeat proteins"/>
    <property type="match status" value="1"/>
</dbReference>
<dbReference type="InterPro" id="IPR011831">
    <property type="entry name" value="ADP-Glc_PPase"/>
</dbReference>
<keyword evidence="4" id="KW-0320">Glycogen biosynthesis</keyword>
<feature type="domain" description="Glucose-1-phosphate adenylyltransferase/Bifunctional protein GlmU-like C-terminal hexapeptide" evidence="6">
    <location>
        <begin position="300"/>
        <end position="373"/>
    </location>
</feature>
<dbReference type="RefSeq" id="WP_379151460.1">
    <property type="nucleotide sequence ID" value="NZ_JBHSRJ010000003.1"/>
</dbReference>
<comment type="similarity">
    <text evidence="1">Belongs to the bacterial/plant glucose-1-phosphate adenylyltransferase family.</text>
</comment>
<dbReference type="EMBL" id="JBHSRJ010000003">
    <property type="protein sequence ID" value="MFC6042546.1"/>
    <property type="molecule type" value="Genomic_DNA"/>
</dbReference>
<dbReference type="SUPFAM" id="SSF51161">
    <property type="entry name" value="Trimeric LpxA-like enzymes"/>
    <property type="match status" value="1"/>
</dbReference>
<evidence type="ECO:0000313" key="8">
    <source>
        <dbReference type="Proteomes" id="UP001596135"/>
    </source>
</evidence>
<dbReference type="InterPro" id="IPR011004">
    <property type="entry name" value="Trimer_LpxA-like_sf"/>
</dbReference>
<keyword evidence="3 7" id="KW-0548">Nucleotidyltransferase</keyword>
<evidence type="ECO:0000256" key="3">
    <source>
        <dbReference type="ARBA" id="ARBA00022695"/>
    </source>
</evidence>
<dbReference type="InterPro" id="IPR029044">
    <property type="entry name" value="Nucleotide-diphossugar_trans"/>
</dbReference>
<protein>
    <submittedName>
        <fullName evidence="7">Glucose-1-phosphate adenylyltransferase family protein</fullName>
    </submittedName>
</protein>
<feature type="domain" description="Nucleotidyl transferase" evidence="5">
    <location>
        <begin position="8"/>
        <end position="270"/>
    </location>
</feature>
<dbReference type="Pfam" id="PF24894">
    <property type="entry name" value="Hexapep_GlmU"/>
    <property type="match status" value="1"/>
</dbReference>
<keyword evidence="8" id="KW-1185">Reference proteome</keyword>
<dbReference type="InterPro" id="IPR005835">
    <property type="entry name" value="NTP_transferase_dom"/>
</dbReference>
<dbReference type="PANTHER" id="PTHR43523:SF2">
    <property type="entry name" value="GLUCOSE-1-PHOSPHATE ADENYLYLTRANSFERASE"/>
    <property type="match status" value="1"/>
</dbReference>
<evidence type="ECO:0000256" key="4">
    <source>
        <dbReference type="ARBA" id="ARBA00023056"/>
    </source>
</evidence>
<dbReference type="Proteomes" id="UP001596135">
    <property type="component" value="Unassembled WGS sequence"/>
</dbReference>
<gene>
    <name evidence="7" type="ORF">ACFPYL_05655</name>
</gene>
<dbReference type="SUPFAM" id="SSF53448">
    <property type="entry name" value="Nucleotide-diphospho-sugar transferases"/>
    <property type="match status" value="1"/>
</dbReference>
<dbReference type="Gene3D" id="3.90.550.10">
    <property type="entry name" value="Spore Coat Polysaccharide Biosynthesis Protein SpsA, Chain A"/>
    <property type="match status" value="1"/>
</dbReference>
<keyword evidence="2" id="KW-0808">Transferase</keyword>
<evidence type="ECO:0000256" key="1">
    <source>
        <dbReference type="ARBA" id="ARBA00010443"/>
    </source>
</evidence>
<comment type="caution">
    <text evidence="7">The sequence shown here is derived from an EMBL/GenBank/DDBJ whole genome shotgun (WGS) entry which is preliminary data.</text>
</comment>